<reference evidence="1 2" key="1">
    <citation type="submission" date="2018-11" db="EMBL/GenBank/DDBJ databases">
        <title>Genomes From Bacteria Associated with the Canine Oral Cavity: a Test Case for Automated Genome-Based Taxonomic Assignment.</title>
        <authorList>
            <person name="Coil D.A."/>
            <person name="Jospin G."/>
            <person name="Darling A.E."/>
            <person name="Wallis C."/>
            <person name="Davis I.J."/>
            <person name="Harris S."/>
            <person name="Eisen J.A."/>
            <person name="Holcombe L.J."/>
            <person name="O'Flynn C."/>
        </authorList>
    </citation>
    <scope>NUCLEOTIDE SEQUENCE [LARGE SCALE GENOMIC DNA]</scope>
    <source>
        <strain evidence="1 2">COT-280</strain>
    </source>
</reference>
<sequence length="127" mass="13226">MAKNQTTKNIIGLQIDIVDETTGAPASYHVISDLTISMGGAYATATLASYYNRKLHDAGKHAMGTATVTLYGTPPRGEDALDWAYRSIAAPIAPDATDIYGNPLLPHSFTGAVLVSDSPAETGSEAG</sequence>
<dbReference type="Proteomes" id="UP000269923">
    <property type="component" value="Unassembled WGS sequence"/>
</dbReference>
<dbReference type="AlphaFoldDB" id="A0A3P2A7Q0"/>
<keyword evidence="2" id="KW-1185">Reference proteome</keyword>
<accession>A0A3P2A7Q0</accession>
<dbReference type="EMBL" id="RQYC01000001">
    <property type="protein sequence ID" value="RRD91459.1"/>
    <property type="molecule type" value="Genomic_DNA"/>
</dbReference>
<protein>
    <submittedName>
        <fullName evidence="1">Uncharacterized protein</fullName>
    </submittedName>
</protein>
<dbReference type="OrthoDB" id="8605391at2"/>
<name>A0A3P2A7Q0_9NEIS</name>
<comment type="caution">
    <text evidence="1">The sequence shown here is derived from an EMBL/GenBank/DDBJ whole genome shotgun (WGS) entry which is preliminary data.</text>
</comment>
<organism evidence="1 2">
    <name type="scientific">Conchiformibius steedae</name>
    <dbReference type="NCBI Taxonomy" id="153493"/>
    <lineage>
        <taxon>Bacteria</taxon>
        <taxon>Pseudomonadati</taxon>
        <taxon>Pseudomonadota</taxon>
        <taxon>Betaproteobacteria</taxon>
        <taxon>Neisseriales</taxon>
        <taxon>Neisseriaceae</taxon>
        <taxon>Conchiformibius</taxon>
    </lineage>
</organism>
<proteinExistence type="predicted"/>
<evidence type="ECO:0000313" key="1">
    <source>
        <dbReference type="EMBL" id="RRD91459.1"/>
    </source>
</evidence>
<evidence type="ECO:0000313" key="2">
    <source>
        <dbReference type="Proteomes" id="UP000269923"/>
    </source>
</evidence>
<dbReference type="RefSeq" id="WP_124793668.1">
    <property type="nucleotide sequence ID" value="NZ_RQYC01000001.1"/>
</dbReference>
<gene>
    <name evidence="1" type="ORF">EII21_00020</name>
</gene>